<dbReference type="Gene3D" id="2.40.70.10">
    <property type="entry name" value="Acid Proteases"/>
    <property type="match status" value="1"/>
</dbReference>
<dbReference type="CDD" id="cd09274">
    <property type="entry name" value="RNase_HI_RT_Ty3"/>
    <property type="match status" value="1"/>
</dbReference>
<dbReference type="PROSITE" id="PS00141">
    <property type="entry name" value="ASP_PROTEASE"/>
    <property type="match status" value="1"/>
</dbReference>
<reference evidence="10 11" key="1">
    <citation type="submission" date="2020-06" db="EMBL/GenBank/DDBJ databases">
        <authorList>
            <person name="Li R."/>
            <person name="Bekaert M."/>
        </authorList>
    </citation>
    <scope>NUCLEOTIDE SEQUENCE [LARGE SCALE GENOMIC DNA]</scope>
    <source>
        <strain evidence="11">wild</strain>
    </source>
</reference>
<dbReference type="InterPro" id="IPR001995">
    <property type="entry name" value="Peptidase_A2_cat"/>
</dbReference>
<sequence length="1286" mass="147205">MVSEVGLLKFSQAIQRYKPRCYIARCDEFGQGDDQNDHDDHEYEEERRYSRDFGNGDASGRPKGNNRSFYIKPDSYSGSSDWDEYYSHFEDCVELGGFSDKDKCLTLAASLRGPARTFYISLTIAERRNYDILVSKLQQRFGCTRQQSRWLSRFESRKRLPCESIAMLGDELRQLSQKAYTNLDPRAQEALALNQLYKSVSLEMKCRCIDKECATISDAVQVIERYEAILGEPQVTEKKKTAVRQISTDDDQDYSFDQLNARVAKLEQTSYNTPTTTPQTMYKANVPSQGKFERKCFICESPRHIIKDCPKLKKVMSYATNQSRPYYGSNNTGKQQENYKPSIIGQLGKSCGKFDNGFYAVGEICGLHVEFLVDTGSTTTLLACNMFHQILERNKPNLEPSRLNIKDVNGNTIIAYGQSIMNLNFNGKLFPQTIIVCDISPDAIIGQDLLLHYVNKIDYQRMVLQTSLTDIQCWVAGETQMVCRVEVKEEITIPANSRMFIPVDIPFCEKLSESCMIEPSVRLFDEKNIAILPAILRTSTENKVVSLHNFNDTDVKIYPQMKLGDCESYYEKNSTAVCCTQVSLDKNPGESNLPEYLKELWERSCMHLNENESIDFANLLKRYRNVFSKSLDDIGRTNLIQHEINTGNAVPIRQPPRRLPFGKRQIEKDEMQRMLKLGVIEPSTSSWSSPVVLIAKKGGQGGTHNCEEAFTRLKEVLTSPPILGYPIIGSKFILDTDASDKALGAVLSQEQNGQERVIAYMSKAMTKPEQSYCVTRKELLAVVCALRHFHSYLYGQPILIRTDNSAVSWMRNLKAPTGQVARWLQELGTYDLTVVHRPGLKHRNADALSRNPCASCSRQESVNNAHDSCDEDSEEKEHLSVRTVTRSKADTSPTRNQFVLLGWDVNTLRQQQLQDKIIGQLFIKFEDKETKPEWNSLSEESTDLKTLWNMWDRFEINNGVLYVNWIDNLEQTHLRLVVPESYKDTVLKYNHDIPSAGHLGVEKTLEKIKQHFYWPRMKVCIQDYIRKCDSCASRKPVLKQSSKAPLGNYNVGAPMERIAIDILGPLPKTRLGNRFCLVLTDCFSKWTDAYGIPDQEAATVAKIFVNEFVYQAVWDEYLPQVLLAYRSSVHSTTGFTPNFLTFGREVTLPLQAVIPMPPPAQDYTTCKEDFVIDLQNRLQTVHELARKNLKNKVQYQKKYYDVKSKKRMFTVGQRVWLNDPTRKIGVCSKLSAKWKGPYIIIRCMDDTTYIVKKTAKQMAKAYHVNRLMPYEGQKLPVWMKKIQQIK</sequence>
<keyword evidence="11" id="KW-1185">Reference proteome</keyword>
<name>A0A6J8BUM9_MYTCO</name>
<dbReference type="InterPro" id="IPR041373">
    <property type="entry name" value="RT_RNaseH"/>
</dbReference>
<evidence type="ECO:0000256" key="7">
    <source>
        <dbReference type="SAM" id="MobiDB-lite"/>
    </source>
</evidence>
<dbReference type="Gene3D" id="3.10.20.370">
    <property type="match status" value="1"/>
</dbReference>
<dbReference type="Gene3D" id="3.30.420.10">
    <property type="entry name" value="Ribonuclease H-like superfamily/Ribonuclease H"/>
    <property type="match status" value="2"/>
</dbReference>
<dbReference type="Pfam" id="PF17917">
    <property type="entry name" value="RT_RNaseH"/>
    <property type="match status" value="1"/>
</dbReference>
<feature type="domain" description="Peptidase A2" evidence="8">
    <location>
        <begin position="369"/>
        <end position="449"/>
    </location>
</feature>
<dbReference type="InterPro" id="IPR012337">
    <property type="entry name" value="RNaseH-like_sf"/>
</dbReference>
<keyword evidence="1" id="KW-0808">Transferase</keyword>
<dbReference type="Gene3D" id="1.10.340.70">
    <property type="match status" value="1"/>
</dbReference>
<keyword evidence="5" id="KW-0378">Hydrolase</keyword>
<dbReference type="FunFam" id="3.10.20.370:FF:000001">
    <property type="entry name" value="Retrovirus-related Pol polyprotein from transposon 17.6-like protein"/>
    <property type="match status" value="1"/>
</dbReference>
<dbReference type="GO" id="GO:0003676">
    <property type="term" value="F:nucleic acid binding"/>
    <property type="evidence" value="ECO:0007669"/>
    <property type="project" value="InterPro"/>
</dbReference>
<evidence type="ECO:0000256" key="5">
    <source>
        <dbReference type="ARBA" id="ARBA00022801"/>
    </source>
</evidence>
<evidence type="ECO:0000313" key="10">
    <source>
        <dbReference type="EMBL" id="CAC5387663.1"/>
    </source>
</evidence>
<dbReference type="Pfam" id="PF17921">
    <property type="entry name" value="Integrase_H2C2"/>
    <property type="match status" value="1"/>
</dbReference>
<protein>
    <recommendedName>
        <fullName evidence="12">Integrase catalytic domain-containing protein</fullName>
    </recommendedName>
</protein>
<evidence type="ECO:0000256" key="2">
    <source>
        <dbReference type="ARBA" id="ARBA00022695"/>
    </source>
</evidence>
<dbReference type="SUPFAM" id="SSF53098">
    <property type="entry name" value="Ribonuclease H-like"/>
    <property type="match status" value="1"/>
</dbReference>
<keyword evidence="6" id="KW-0695">RNA-directed DNA polymerase</keyword>
<dbReference type="InterPro" id="IPR050951">
    <property type="entry name" value="Retrovirus_Pol_polyprotein"/>
</dbReference>
<dbReference type="GO" id="GO:0006508">
    <property type="term" value="P:proteolysis"/>
    <property type="evidence" value="ECO:0007669"/>
    <property type="project" value="InterPro"/>
</dbReference>
<evidence type="ECO:0000259" key="9">
    <source>
        <dbReference type="PROSITE" id="PS50994"/>
    </source>
</evidence>
<dbReference type="GO" id="GO:0008270">
    <property type="term" value="F:zinc ion binding"/>
    <property type="evidence" value="ECO:0007669"/>
    <property type="project" value="InterPro"/>
</dbReference>
<dbReference type="InterPro" id="IPR043502">
    <property type="entry name" value="DNA/RNA_pol_sf"/>
</dbReference>
<dbReference type="GO" id="GO:0003964">
    <property type="term" value="F:RNA-directed DNA polymerase activity"/>
    <property type="evidence" value="ECO:0007669"/>
    <property type="project" value="UniProtKB-KW"/>
</dbReference>
<evidence type="ECO:0000256" key="4">
    <source>
        <dbReference type="ARBA" id="ARBA00022759"/>
    </source>
</evidence>
<dbReference type="GO" id="GO:0015074">
    <property type="term" value="P:DNA integration"/>
    <property type="evidence" value="ECO:0007669"/>
    <property type="project" value="InterPro"/>
</dbReference>
<keyword evidence="3" id="KW-0540">Nuclease</keyword>
<keyword evidence="4" id="KW-0255">Endonuclease</keyword>
<evidence type="ECO:0000259" key="8">
    <source>
        <dbReference type="PROSITE" id="PS50175"/>
    </source>
</evidence>
<evidence type="ECO:0000256" key="1">
    <source>
        <dbReference type="ARBA" id="ARBA00022679"/>
    </source>
</evidence>
<organism evidence="10 11">
    <name type="scientific">Mytilus coruscus</name>
    <name type="common">Sea mussel</name>
    <dbReference type="NCBI Taxonomy" id="42192"/>
    <lineage>
        <taxon>Eukaryota</taxon>
        <taxon>Metazoa</taxon>
        <taxon>Spiralia</taxon>
        <taxon>Lophotrochozoa</taxon>
        <taxon>Mollusca</taxon>
        <taxon>Bivalvia</taxon>
        <taxon>Autobranchia</taxon>
        <taxon>Pteriomorphia</taxon>
        <taxon>Mytilida</taxon>
        <taxon>Mytiloidea</taxon>
        <taxon>Mytilidae</taxon>
        <taxon>Mytilinae</taxon>
        <taxon>Mytilus</taxon>
    </lineage>
</organism>
<feature type="region of interest" description="Disordered" evidence="7">
    <location>
        <begin position="864"/>
        <end position="887"/>
    </location>
</feature>
<accession>A0A6J8BUM9</accession>
<dbReference type="InterPro" id="IPR001584">
    <property type="entry name" value="Integrase_cat-core"/>
</dbReference>
<dbReference type="InterPro" id="IPR001878">
    <property type="entry name" value="Znf_CCHC"/>
</dbReference>
<dbReference type="FunFam" id="1.10.340.70:FF:000001">
    <property type="entry name" value="Retrovirus-related Pol polyprotein from transposon gypsy-like Protein"/>
    <property type="match status" value="1"/>
</dbReference>
<dbReference type="PROSITE" id="PS50175">
    <property type="entry name" value="ASP_PROT_RETROV"/>
    <property type="match status" value="1"/>
</dbReference>
<dbReference type="SUPFAM" id="SSF56672">
    <property type="entry name" value="DNA/RNA polymerases"/>
    <property type="match status" value="1"/>
</dbReference>
<dbReference type="Proteomes" id="UP000507470">
    <property type="component" value="Unassembled WGS sequence"/>
</dbReference>
<evidence type="ECO:0000256" key="6">
    <source>
        <dbReference type="ARBA" id="ARBA00022918"/>
    </source>
</evidence>
<dbReference type="InterPro" id="IPR021109">
    <property type="entry name" value="Peptidase_aspartic_dom_sf"/>
</dbReference>
<proteinExistence type="predicted"/>
<dbReference type="EMBL" id="CACVKT020004018">
    <property type="protein sequence ID" value="CAC5387663.1"/>
    <property type="molecule type" value="Genomic_DNA"/>
</dbReference>
<dbReference type="GO" id="GO:0004519">
    <property type="term" value="F:endonuclease activity"/>
    <property type="evidence" value="ECO:0007669"/>
    <property type="project" value="UniProtKB-KW"/>
</dbReference>
<dbReference type="InterPro" id="IPR036397">
    <property type="entry name" value="RNaseH_sf"/>
</dbReference>
<dbReference type="SUPFAM" id="SSF50630">
    <property type="entry name" value="Acid proteases"/>
    <property type="match status" value="1"/>
</dbReference>
<dbReference type="InterPro" id="IPR001969">
    <property type="entry name" value="Aspartic_peptidase_AS"/>
</dbReference>
<dbReference type="SMART" id="SM00343">
    <property type="entry name" value="ZnF_C2HC"/>
    <property type="match status" value="1"/>
</dbReference>
<gene>
    <name evidence="10" type="ORF">MCOR_22964</name>
</gene>
<feature type="region of interest" description="Disordered" evidence="7">
    <location>
        <begin position="33"/>
        <end position="66"/>
    </location>
</feature>
<evidence type="ECO:0008006" key="12">
    <source>
        <dbReference type="Google" id="ProtNLM"/>
    </source>
</evidence>
<dbReference type="InterPro" id="IPR041588">
    <property type="entry name" value="Integrase_H2C2"/>
</dbReference>
<dbReference type="PANTHER" id="PTHR37984">
    <property type="entry name" value="PROTEIN CBG26694"/>
    <property type="match status" value="1"/>
</dbReference>
<dbReference type="PROSITE" id="PS50994">
    <property type="entry name" value="INTEGRASE"/>
    <property type="match status" value="1"/>
</dbReference>
<evidence type="ECO:0000256" key="3">
    <source>
        <dbReference type="ARBA" id="ARBA00022722"/>
    </source>
</evidence>
<feature type="compositionally biased region" description="Basic and acidic residues" evidence="7">
    <location>
        <begin position="38"/>
        <end position="51"/>
    </location>
</feature>
<keyword evidence="2" id="KW-0548">Nucleotidyltransferase</keyword>
<dbReference type="OrthoDB" id="6783748at2759"/>
<dbReference type="PANTHER" id="PTHR37984:SF5">
    <property type="entry name" value="PROTEIN NYNRIN-LIKE"/>
    <property type="match status" value="1"/>
</dbReference>
<feature type="domain" description="Integrase catalytic" evidence="9">
    <location>
        <begin position="1050"/>
        <end position="1161"/>
    </location>
</feature>
<dbReference type="GO" id="GO:0004190">
    <property type="term" value="F:aspartic-type endopeptidase activity"/>
    <property type="evidence" value="ECO:0007669"/>
    <property type="project" value="InterPro"/>
</dbReference>
<dbReference type="Gene3D" id="3.10.10.10">
    <property type="entry name" value="HIV Type 1 Reverse Transcriptase, subunit A, domain 1"/>
    <property type="match status" value="1"/>
</dbReference>
<evidence type="ECO:0000313" key="11">
    <source>
        <dbReference type="Proteomes" id="UP000507470"/>
    </source>
</evidence>